<dbReference type="Pfam" id="PF01607">
    <property type="entry name" value="CBM_14"/>
    <property type="match status" value="2"/>
</dbReference>
<feature type="domain" description="Chitin-binding type-2" evidence="8">
    <location>
        <begin position="176"/>
        <end position="231"/>
    </location>
</feature>
<dbReference type="PANTHER" id="PTHR23301:SF0">
    <property type="entry name" value="CHITIN-BINDING TYPE-2 DOMAIN-CONTAINING PROTEIN-RELATED"/>
    <property type="match status" value="1"/>
</dbReference>
<keyword evidence="4" id="KW-1015">Disulfide bond</keyword>
<dbReference type="GO" id="GO:0008061">
    <property type="term" value="F:chitin binding"/>
    <property type="evidence" value="ECO:0007669"/>
    <property type="project" value="UniProtKB-KW"/>
</dbReference>
<evidence type="ECO:0000313" key="9">
    <source>
        <dbReference type="EMBL" id="CAB3257237.1"/>
    </source>
</evidence>
<protein>
    <recommendedName>
        <fullName evidence="8">Chitin-binding type-2 domain-containing protein</fullName>
    </recommendedName>
</protein>
<evidence type="ECO:0000256" key="6">
    <source>
        <dbReference type="SAM" id="MobiDB-lite"/>
    </source>
</evidence>
<evidence type="ECO:0000256" key="7">
    <source>
        <dbReference type="SAM" id="SignalP"/>
    </source>
</evidence>
<dbReference type="InterPro" id="IPR036508">
    <property type="entry name" value="Chitin-bd_dom_sf"/>
</dbReference>
<dbReference type="GO" id="GO:0005576">
    <property type="term" value="C:extracellular region"/>
    <property type="evidence" value="ECO:0007669"/>
    <property type="project" value="InterPro"/>
</dbReference>
<dbReference type="PANTHER" id="PTHR23301">
    <property type="entry name" value="CHITIN BINDING PERITROPHIN-A"/>
    <property type="match status" value="1"/>
</dbReference>
<evidence type="ECO:0000259" key="8">
    <source>
        <dbReference type="PROSITE" id="PS50940"/>
    </source>
</evidence>
<feature type="signal peptide" evidence="7">
    <location>
        <begin position="1"/>
        <end position="17"/>
    </location>
</feature>
<dbReference type="InterPro" id="IPR051940">
    <property type="entry name" value="Chitin_bind-dev_reg"/>
</dbReference>
<dbReference type="EMBL" id="CADEBD010000530">
    <property type="protein sequence ID" value="CAB3257237.1"/>
    <property type="molecule type" value="Genomic_DNA"/>
</dbReference>
<dbReference type="AlphaFoldDB" id="A0A8S1B6C4"/>
<keyword evidence="2 7" id="KW-0732">Signal</keyword>
<sequence>MIKIILYSLALVQALWGAELVRPKPRLLFYDEEGNLVKTYSNHYLQNLRLNAGLPIYGNFLNPFFGFIKDFGSMFAFTVPVSNEVIQQINKDPQYHNQLMVAPVKEPVIVPNRLCEGRRAQIPSPNFCNNYLNCWDGWAVEQECPKGLLFSNKGYCDYSDNVNCEARKLREQPSTQPRCNKDFETFRNQLDCNEFFVCVNRQPVKFKCPADLAYSQHLGVCDYPAHVDCSSSAVNTEIFNSPPSSPGLAAPTIPPPSPPLSDPVAPPSLVSPAVTDVPSATIIPSKPTKPSMPDNPPASSQPSLPIIPAGSLISPMPFLPAAIKPDDVKTVLTENSIVNTQSWTSTHIATSLEDAINQLKHRNIMKSNV</sequence>
<evidence type="ECO:0000256" key="2">
    <source>
        <dbReference type="ARBA" id="ARBA00022729"/>
    </source>
</evidence>
<dbReference type="OrthoDB" id="10257263at2759"/>
<feature type="chain" id="PRO_5035785776" description="Chitin-binding type-2 domain-containing protein" evidence="7">
    <location>
        <begin position="18"/>
        <end position="369"/>
    </location>
</feature>
<dbReference type="SUPFAM" id="SSF57625">
    <property type="entry name" value="Invertebrate chitin-binding proteins"/>
    <property type="match status" value="2"/>
</dbReference>
<dbReference type="SMART" id="SM00494">
    <property type="entry name" value="ChtBD2"/>
    <property type="match status" value="2"/>
</dbReference>
<dbReference type="Proteomes" id="UP000494256">
    <property type="component" value="Unassembled WGS sequence"/>
</dbReference>
<name>A0A8S1B6C4_ARCPL</name>
<feature type="domain" description="Chitin-binding type-2" evidence="8">
    <location>
        <begin position="112"/>
        <end position="166"/>
    </location>
</feature>
<evidence type="ECO:0000256" key="4">
    <source>
        <dbReference type="ARBA" id="ARBA00023157"/>
    </source>
</evidence>
<evidence type="ECO:0000256" key="1">
    <source>
        <dbReference type="ARBA" id="ARBA00022669"/>
    </source>
</evidence>
<keyword evidence="3" id="KW-0677">Repeat</keyword>
<proteinExistence type="predicted"/>
<reference evidence="9 10" key="1">
    <citation type="submission" date="2020-04" db="EMBL/GenBank/DDBJ databases">
        <authorList>
            <person name="Wallbank WR R."/>
            <person name="Pardo Diaz C."/>
            <person name="Kozak K."/>
            <person name="Martin S."/>
            <person name="Jiggins C."/>
            <person name="Moest M."/>
            <person name="Warren A I."/>
            <person name="Byers J.R.P. K."/>
            <person name="Montejo-Kovacevich G."/>
            <person name="Yen C E."/>
        </authorList>
    </citation>
    <scope>NUCLEOTIDE SEQUENCE [LARGE SCALE GENOMIC DNA]</scope>
</reference>
<keyword evidence="5" id="KW-0325">Glycoprotein</keyword>
<organism evidence="9 10">
    <name type="scientific">Arctia plantaginis</name>
    <name type="common">Wood tiger moth</name>
    <name type="synonym">Phalaena plantaginis</name>
    <dbReference type="NCBI Taxonomy" id="874455"/>
    <lineage>
        <taxon>Eukaryota</taxon>
        <taxon>Metazoa</taxon>
        <taxon>Ecdysozoa</taxon>
        <taxon>Arthropoda</taxon>
        <taxon>Hexapoda</taxon>
        <taxon>Insecta</taxon>
        <taxon>Pterygota</taxon>
        <taxon>Neoptera</taxon>
        <taxon>Endopterygota</taxon>
        <taxon>Lepidoptera</taxon>
        <taxon>Glossata</taxon>
        <taxon>Ditrysia</taxon>
        <taxon>Noctuoidea</taxon>
        <taxon>Erebidae</taxon>
        <taxon>Arctiinae</taxon>
        <taxon>Arctia</taxon>
    </lineage>
</organism>
<feature type="compositionally biased region" description="Pro residues" evidence="6">
    <location>
        <begin position="252"/>
        <end position="266"/>
    </location>
</feature>
<evidence type="ECO:0000313" key="10">
    <source>
        <dbReference type="Proteomes" id="UP000494256"/>
    </source>
</evidence>
<keyword evidence="1" id="KW-0147">Chitin-binding</keyword>
<gene>
    <name evidence="9" type="ORF">APLA_LOCUS15857</name>
</gene>
<dbReference type="PROSITE" id="PS50940">
    <property type="entry name" value="CHIT_BIND_II"/>
    <property type="match status" value="2"/>
</dbReference>
<accession>A0A8S1B6C4</accession>
<dbReference type="InterPro" id="IPR002557">
    <property type="entry name" value="Chitin-bd_dom"/>
</dbReference>
<evidence type="ECO:0000256" key="3">
    <source>
        <dbReference type="ARBA" id="ARBA00022737"/>
    </source>
</evidence>
<feature type="region of interest" description="Disordered" evidence="6">
    <location>
        <begin position="240"/>
        <end position="304"/>
    </location>
</feature>
<evidence type="ECO:0000256" key="5">
    <source>
        <dbReference type="ARBA" id="ARBA00023180"/>
    </source>
</evidence>
<dbReference type="Gene3D" id="2.170.140.10">
    <property type="entry name" value="Chitin binding domain"/>
    <property type="match status" value="2"/>
</dbReference>
<comment type="caution">
    <text evidence="9">The sequence shown here is derived from an EMBL/GenBank/DDBJ whole genome shotgun (WGS) entry which is preliminary data.</text>
</comment>